<protein>
    <recommendedName>
        <fullName evidence="1">Guanylate kinase-like domain-containing protein</fullName>
    </recommendedName>
</protein>
<dbReference type="InterPro" id="IPR020590">
    <property type="entry name" value="Guanylate_kinase_CS"/>
</dbReference>
<dbReference type="SUPFAM" id="SSF52540">
    <property type="entry name" value="P-loop containing nucleoside triphosphate hydrolases"/>
    <property type="match status" value="1"/>
</dbReference>
<dbReference type="Proteomes" id="UP000747013">
    <property type="component" value="Unassembled WGS sequence"/>
</dbReference>
<sequence length="199" mass="23415">MPTLTIIMGPTFSGKTTLLKNILTNNKDFQQLITNTTRPKRANEKNGIDYYFVSNQQYTADKQNDIAVAPRTYHVQSGDYWHYYINANRLKELKHNTLMITDLQGYYDTFDYLKAHPEIKIKLQGFILSTNLMTIFKRVVSSDRNDENPRETLRRLYDDEFNVFNFNDLDIQKLKDKYNVQIKSPREILNTLTEDNING</sequence>
<dbReference type="PROSITE" id="PS00856">
    <property type="entry name" value="GUANYLATE_KINASE_1"/>
    <property type="match status" value="1"/>
</dbReference>
<dbReference type="PROSITE" id="PS50052">
    <property type="entry name" value="GUANYLATE_KINASE_2"/>
    <property type="match status" value="1"/>
</dbReference>
<dbReference type="InterPro" id="IPR027417">
    <property type="entry name" value="P-loop_NTPase"/>
</dbReference>
<evidence type="ECO:0000259" key="1">
    <source>
        <dbReference type="PROSITE" id="PS50052"/>
    </source>
</evidence>
<dbReference type="Pfam" id="PF00625">
    <property type="entry name" value="Guanylate_kin"/>
    <property type="match status" value="1"/>
</dbReference>
<organism evidence="2 3">
    <name type="scientific">Companilactobacillus farciminis</name>
    <dbReference type="NCBI Taxonomy" id="1612"/>
    <lineage>
        <taxon>Bacteria</taxon>
        <taxon>Bacillati</taxon>
        <taxon>Bacillota</taxon>
        <taxon>Bacilli</taxon>
        <taxon>Lactobacillales</taxon>
        <taxon>Lactobacillaceae</taxon>
        <taxon>Companilactobacillus</taxon>
    </lineage>
</organism>
<accession>A0A921HUR5</accession>
<evidence type="ECO:0000313" key="3">
    <source>
        <dbReference type="Proteomes" id="UP000747013"/>
    </source>
</evidence>
<dbReference type="EMBL" id="DYWC01000204">
    <property type="protein sequence ID" value="HJF87536.1"/>
    <property type="molecule type" value="Genomic_DNA"/>
</dbReference>
<feature type="domain" description="Guanylate kinase-like" evidence="1">
    <location>
        <begin position="2"/>
        <end position="190"/>
    </location>
</feature>
<dbReference type="InterPro" id="IPR008145">
    <property type="entry name" value="GK/Ca_channel_bsu"/>
</dbReference>
<evidence type="ECO:0000313" key="2">
    <source>
        <dbReference type="EMBL" id="HJF87536.1"/>
    </source>
</evidence>
<proteinExistence type="predicted"/>
<name>A0A921HUR5_9LACO</name>
<dbReference type="InterPro" id="IPR008144">
    <property type="entry name" value="Guanylate_kin-like_dom"/>
</dbReference>
<dbReference type="SMART" id="SM00072">
    <property type="entry name" value="GuKc"/>
    <property type="match status" value="1"/>
</dbReference>
<reference evidence="2" key="1">
    <citation type="journal article" date="2021" name="PeerJ">
        <title>Extensive microbial diversity within the chicken gut microbiome revealed by metagenomics and culture.</title>
        <authorList>
            <person name="Gilroy R."/>
            <person name="Ravi A."/>
            <person name="Getino M."/>
            <person name="Pursley I."/>
            <person name="Horton D.L."/>
            <person name="Alikhan N.F."/>
            <person name="Baker D."/>
            <person name="Gharbi K."/>
            <person name="Hall N."/>
            <person name="Watson M."/>
            <person name="Adriaenssens E.M."/>
            <person name="Foster-Nyarko E."/>
            <person name="Jarju S."/>
            <person name="Secka A."/>
            <person name="Antonio M."/>
            <person name="Oren A."/>
            <person name="Chaudhuri R.R."/>
            <person name="La Ragione R."/>
            <person name="Hildebrand F."/>
            <person name="Pallen M.J."/>
        </authorList>
    </citation>
    <scope>NUCLEOTIDE SEQUENCE</scope>
    <source>
        <strain evidence="2">7886</strain>
    </source>
</reference>
<dbReference type="AlphaFoldDB" id="A0A921HUR5"/>
<comment type="caution">
    <text evidence="2">The sequence shown here is derived from an EMBL/GenBank/DDBJ whole genome shotgun (WGS) entry which is preliminary data.</text>
</comment>
<reference evidence="2" key="2">
    <citation type="submission" date="2021-09" db="EMBL/GenBank/DDBJ databases">
        <authorList>
            <person name="Gilroy R."/>
        </authorList>
    </citation>
    <scope>NUCLEOTIDE SEQUENCE</scope>
    <source>
        <strain evidence="2">7886</strain>
    </source>
</reference>
<dbReference type="Gene3D" id="3.40.50.300">
    <property type="entry name" value="P-loop containing nucleotide triphosphate hydrolases"/>
    <property type="match status" value="1"/>
</dbReference>
<gene>
    <name evidence="2" type="ORF">K8V88_08885</name>
</gene>